<accession>K3V8S3</accession>
<dbReference type="KEGG" id="fpu:FPSE_09755"/>
<evidence type="ECO:0008006" key="3">
    <source>
        <dbReference type="Google" id="ProtNLM"/>
    </source>
</evidence>
<sequence>MGQQASLVVEVEIHAPVDIVREVFQDFPSYKEWSTWSIECADPTKEVNHLIDNEKLKVKIQNFKLTSTLLKNEPDVFE</sequence>
<gene>
    <name evidence="1" type="ORF">FPSE_09755</name>
</gene>
<dbReference type="OrthoDB" id="509124at2759"/>
<dbReference type="AlphaFoldDB" id="K3V8S3"/>
<keyword evidence="2" id="KW-1185">Reference proteome</keyword>
<comment type="caution">
    <text evidence="1">The sequence shown here is derived from an EMBL/GenBank/DDBJ whole genome shotgun (WGS) entry which is preliminary data.</text>
</comment>
<reference evidence="1 2" key="1">
    <citation type="journal article" date="2012" name="PLoS Pathog.">
        <title>Comparative pathogenomics reveals horizontally acquired novel virulence genes in fungi infecting cereal hosts.</title>
        <authorList>
            <person name="Gardiner D.M."/>
            <person name="McDonald M.C."/>
            <person name="Covarelli L."/>
            <person name="Solomon P.S."/>
            <person name="Rusu A.G."/>
            <person name="Marshall M."/>
            <person name="Kazan K."/>
            <person name="Chakraborty S."/>
            <person name="McDonald B.A."/>
            <person name="Manners J.M."/>
        </authorList>
    </citation>
    <scope>NUCLEOTIDE SEQUENCE [LARGE SCALE GENOMIC DNA]</scope>
    <source>
        <strain evidence="1 2">CS3096</strain>
    </source>
</reference>
<dbReference type="eggNOG" id="ENOG502S64G">
    <property type="taxonomic scope" value="Eukaryota"/>
</dbReference>
<dbReference type="Proteomes" id="UP000007978">
    <property type="component" value="Chromosome 3"/>
</dbReference>
<protein>
    <recommendedName>
        <fullName evidence="3">Coenzyme Q-binding protein COQ10 START domain-containing protein</fullName>
    </recommendedName>
</protein>
<evidence type="ECO:0000313" key="1">
    <source>
        <dbReference type="EMBL" id="EKJ70062.1"/>
    </source>
</evidence>
<dbReference type="EMBL" id="AFNW01000316">
    <property type="protein sequence ID" value="EKJ70062.1"/>
    <property type="molecule type" value="Genomic_DNA"/>
</dbReference>
<dbReference type="HOGENOM" id="CLU_2622153_0_0_1"/>
<organism evidence="1 2">
    <name type="scientific">Fusarium pseudograminearum (strain CS3096)</name>
    <name type="common">Wheat and barley crown-rot fungus</name>
    <dbReference type="NCBI Taxonomy" id="1028729"/>
    <lineage>
        <taxon>Eukaryota</taxon>
        <taxon>Fungi</taxon>
        <taxon>Dikarya</taxon>
        <taxon>Ascomycota</taxon>
        <taxon>Pezizomycotina</taxon>
        <taxon>Sordariomycetes</taxon>
        <taxon>Hypocreomycetidae</taxon>
        <taxon>Hypocreales</taxon>
        <taxon>Nectriaceae</taxon>
        <taxon>Fusarium</taxon>
    </lineage>
</organism>
<dbReference type="SUPFAM" id="SSF55961">
    <property type="entry name" value="Bet v1-like"/>
    <property type="match status" value="1"/>
</dbReference>
<evidence type="ECO:0000313" key="2">
    <source>
        <dbReference type="Proteomes" id="UP000007978"/>
    </source>
</evidence>
<dbReference type="GeneID" id="20368372"/>
<proteinExistence type="predicted"/>
<dbReference type="RefSeq" id="XP_009261147.1">
    <property type="nucleotide sequence ID" value="XM_009262872.1"/>
</dbReference>
<name>K3V8S3_FUSPC</name>